<evidence type="ECO:0000259" key="2">
    <source>
        <dbReference type="Pfam" id="PF03572"/>
    </source>
</evidence>
<dbReference type="Pfam" id="PF03572">
    <property type="entry name" value="Peptidase_S41"/>
    <property type="match status" value="1"/>
</dbReference>
<reference evidence="3" key="1">
    <citation type="submission" date="2022-04" db="EMBL/GenBank/DDBJ databases">
        <title>Hymenobacter sp. isolated from the air.</title>
        <authorList>
            <person name="Won M."/>
            <person name="Lee C.-M."/>
            <person name="Woen H.-Y."/>
            <person name="Kwon S.-W."/>
        </authorList>
    </citation>
    <scope>NUCLEOTIDE SEQUENCE</scope>
    <source>
        <strain evidence="3">5420S-77</strain>
    </source>
</reference>
<feature type="domain" description="Tail specific protease" evidence="2">
    <location>
        <begin position="659"/>
        <end position="741"/>
    </location>
</feature>
<dbReference type="RefSeq" id="WP_245120353.1">
    <property type="nucleotide sequence ID" value="NZ_CP095061.1"/>
</dbReference>
<keyword evidence="1" id="KW-0732">Signal</keyword>
<dbReference type="Gene3D" id="3.30.750.44">
    <property type="match status" value="1"/>
</dbReference>
<dbReference type="SUPFAM" id="SSF52096">
    <property type="entry name" value="ClpP/crotonase"/>
    <property type="match status" value="1"/>
</dbReference>
<name>A0ABY4G656_9BACT</name>
<dbReference type="Gene3D" id="3.90.226.10">
    <property type="entry name" value="2-enoyl-CoA Hydratase, Chain A, domain 1"/>
    <property type="match status" value="1"/>
</dbReference>
<feature type="signal peptide" evidence="1">
    <location>
        <begin position="1"/>
        <end position="18"/>
    </location>
</feature>
<dbReference type="EMBL" id="CP095061">
    <property type="protein sequence ID" value="UOQ66332.1"/>
    <property type="molecule type" value="Genomic_DNA"/>
</dbReference>
<protein>
    <submittedName>
        <fullName evidence="3">S41 family peptidase</fullName>
    </submittedName>
</protein>
<dbReference type="InterPro" id="IPR005151">
    <property type="entry name" value="Tail-specific_protease"/>
</dbReference>
<proteinExistence type="predicted"/>
<keyword evidence="4" id="KW-1185">Reference proteome</keyword>
<dbReference type="Proteomes" id="UP000830401">
    <property type="component" value="Chromosome"/>
</dbReference>
<gene>
    <name evidence="3" type="ORF">MUN86_23080</name>
</gene>
<evidence type="ECO:0000256" key="1">
    <source>
        <dbReference type="SAM" id="SignalP"/>
    </source>
</evidence>
<evidence type="ECO:0000313" key="4">
    <source>
        <dbReference type="Proteomes" id="UP000830401"/>
    </source>
</evidence>
<organism evidence="3 4">
    <name type="scientific">Hymenobacter volaticus</name>
    <dbReference type="NCBI Taxonomy" id="2932254"/>
    <lineage>
        <taxon>Bacteria</taxon>
        <taxon>Pseudomonadati</taxon>
        <taxon>Bacteroidota</taxon>
        <taxon>Cytophagia</taxon>
        <taxon>Cytophagales</taxon>
        <taxon>Hymenobacteraceae</taxon>
        <taxon>Hymenobacter</taxon>
    </lineage>
</organism>
<evidence type="ECO:0000313" key="3">
    <source>
        <dbReference type="EMBL" id="UOQ66332.1"/>
    </source>
</evidence>
<sequence length="767" mass="84814">MRLIVFAALLFGNLAAIAQAPTPRVVQNIETFARLYGYVRYFHPSDEAAAVDWDKLAVLGAQHVDAAKTDNELRTTLLTLFRPVAPTLQLLPINKKVSFAAKEITPNDLKGYQVISWQHYGMGQGNARSIYHSRRLHRPEALKSAEPTFGTLTKAVDATAYRGKEFRYTAFVRNATPEQGSGALWARVDLPGRKMGFFDNMNDRPITRGEWTEYEIKGTIDPQAVSLYFGAMLSGRGQVQVDKMQVLVREADTWKTVFATDFETDAVDKYPESISGKANAKSYTKEYSFAVSEKSAAEGRRSVLISSSSSESETANGSDEALFARQVAIGEVVQENIGSGLRCVLPLALYGTKEATYPAADKAELTALQAALKQLPAADLTSKSRALRLADVVITWNVFQHFYPYFAFSKSDWPAALPEALRAAYPDQTDAEYLKTLRRLTARLHDGHVGVYSYGRATNVKYLPVAWEWVQNQLMITQVADNSLAVHKDDIVTTINGQPAAAYFREAEQYISAATQGWLRYRAASETASGPAGSALQVEVLRPGASATAVTLHFDQTTNQYSATRQGSASRRLSPSVYYLNLDQIPMDSIDKLMPELEKSKAIICNLRGYPKSNHGLLAHLLSQPDTAGHWMRVPHYIYPDQKQLAGYTPMGWKLKPKAPHLSARIIFITDGSAISYAESFMGFVEGYKLATIIGQPTAGTNGNINPFTLPGNYRISWTGMEVRKHNGSQHHGVGIIPNIYLEKTIQGVREGRDEFLEKAIELANAQ</sequence>
<feature type="chain" id="PRO_5047390093" evidence="1">
    <location>
        <begin position="19"/>
        <end position="767"/>
    </location>
</feature>
<accession>A0ABY4G656</accession>
<dbReference type="InterPro" id="IPR029045">
    <property type="entry name" value="ClpP/crotonase-like_dom_sf"/>
</dbReference>